<name>A0A844P8T2_ALIFS</name>
<dbReference type="AlphaFoldDB" id="A0A844P8T2"/>
<gene>
    <name evidence="1" type="ORF">GNP88_20790</name>
</gene>
<organism evidence="1 2">
    <name type="scientific">Aliivibrio fischeri</name>
    <name type="common">Vibrio fischeri</name>
    <dbReference type="NCBI Taxonomy" id="668"/>
    <lineage>
        <taxon>Bacteria</taxon>
        <taxon>Pseudomonadati</taxon>
        <taxon>Pseudomonadota</taxon>
        <taxon>Gammaproteobacteria</taxon>
        <taxon>Vibrionales</taxon>
        <taxon>Vibrionaceae</taxon>
        <taxon>Aliivibrio</taxon>
    </lineage>
</organism>
<evidence type="ECO:0000313" key="2">
    <source>
        <dbReference type="Proteomes" id="UP000448038"/>
    </source>
</evidence>
<reference evidence="1 2" key="1">
    <citation type="submission" date="2019-11" db="EMBL/GenBank/DDBJ databases">
        <title>Using colonization assays and comparative genomics to discover symbiosis behaviors and factors in Vibrio fischeri.</title>
        <authorList>
            <person name="Bongrand C."/>
            <person name="Moriano-Gutierrez S."/>
            <person name="Arevalo P."/>
            <person name="Mcfall-Ngai M."/>
            <person name="Visick K."/>
            <person name="Polz M.F."/>
            <person name="Ruby E.G."/>
        </authorList>
    </citation>
    <scope>NUCLEOTIDE SEQUENCE [LARGE SCALE GENOMIC DNA]</scope>
    <source>
        <strain evidence="2">emors.4.1</strain>
    </source>
</reference>
<dbReference type="EMBL" id="WOBN01000065">
    <property type="protein sequence ID" value="MUK51527.1"/>
    <property type="molecule type" value="Genomic_DNA"/>
</dbReference>
<comment type="caution">
    <text evidence="1">The sequence shown here is derived from an EMBL/GenBank/DDBJ whole genome shotgun (WGS) entry which is preliminary data.</text>
</comment>
<sequence>MLDRPKQLLLTMIRAIFYLYFKSCKIVFKHTSNYNDFFRENYRLIDEQLDLNYIDFRFHQASIAISHLEHKLSLEYLQKLNKKIIWSNPMPDVRLYMLTHSGCYYSAVGSIILNHSLGSKFIVPVLPSILDSLPGKSIKRLEHLGYIVEVGSIDDHKFLISMFKAAKKEHNTKIIMFVDLPSSTMSKGSANQNVYFFNRKARLISGHINLITQASLSYCLVSYNHNPFKTDYIRCTRAYSFSYKCTLDNFCQTLTNEIQHLIKISPIDWRYLESIEFYFHHH</sequence>
<evidence type="ECO:0008006" key="3">
    <source>
        <dbReference type="Google" id="ProtNLM"/>
    </source>
</evidence>
<proteinExistence type="predicted"/>
<dbReference type="RefSeq" id="WP_146866826.1">
    <property type="nucleotide sequence ID" value="NZ_BJTZ01000065.1"/>
</dbReference>
<evidence type="ECO:0000313" key="1">
    <source>
        <dbReference type="EMBL" id="MUK51527.1"/>
    </source>
</evidence>
<protein>
    <recommendedName>
        <fullName evidence="3">Lipid A biosynthesis lauroyl acyltransferase</fullName>
    </recommendedName>
</protein>
<dbReference type="Proteomes" id="UP000448038">
    <property type="component" value="Unassembled WGS sequence"/>
</dbReference>
<accession>A0A844P8T2</accession>